<evidence type="ECO:0000313" key="2">
    <source>
        <dbReference type="Proteomes" id="UP000076871"/>
    </source>
</evidence>
<proteinExistence type="predicted"/>
<protein>
    <submittedName>
        <fullName evidence="1">Uncharacterized protein</fullName>
    </submittedName>
</protein>
<dbReference type="EMBL" id="KV427637">
    <property type="protein sequence ID" value="KZT04320.1"/>
    <property type="molecule type" value="Genomic_DNA"/>
</dbReference>
<keyword evidence="2" id="KW-1185">Reference proteome</keyword>
<name>A0A165D8D5_9APHY</name>
<sequence>MCSILAAVSFPHAFHASVCLSQMASKRRSHSQPPLEAMEHLVSLLALLVISHTPSMVFSLSLEGPLLRASGSPGLSLSAVAAASPSWFHHEFPLWLVGQTRRYSPMTRLRGSHELKARKDFPSVTGRSSCWQWRAIHVAPLITTTIASKVDRSCISLIATRACSQAESKSTWPHSGCLV</sequence>
<dbReference type="InParanoid" id="A0A165D8D5"/>
<accession>A0A165D8D5</accession>
<evidence type="ECO:0000313" key="1">
    <source>
        <dbReference type="EMBL" id="KZT04320.1"/>
    </source>
</evidence>
<gene>
    <name evidence="1" type="ORF">LAESUDRAFT_304626</name>
</gene>
<dbReference type="GeneID" id="63818941"/>
<dbReference type="Proteomes" id="UP000076871">
    <property type="component" value="Unassembled WGS sequence"/>
</dbReference>
<organism evidence="1 2">
    <name type="scientific">Laetiporus sulphureus 93-53</name>
    <dbReference type="NCBI Taxonomy" id="1314785"/>
    <lineage>
        <taxon>Eukaryota</taxon>
        <taxon>Fungi</taxon>
        <taxon>Dikarya</taxon>
        <taxon>Basidiomycota</taxon>
        <taxon>Agaricomycotina</taxon>
        <taxon>Agaricomycetes</taxon>
        <taxon>Polyporales</taxon>
        <taxon>Laetiporus</taxon>
    </lineage>
</organism>
<dbReference type="RefSeq" id="XP_040762060.1">
    <property type="nucleotide sequence ID" value="XM_040901910.1"/>
</dbReference>
<reference evidence="1 2" key="1">
    <citation type="journal article" date="2016" name="Mol. Biol. Evol.">
        <title>Comparative Genomics of Early-Diverging Mushroom-Forming Fungi Provides Insights into the Origins of Lignocellulose Decay Capabilities.</title>
        <authorList>
            <person name="Nagy L.G."/>
            <person name="Riley R."/>
            <person name="Tritt A."/>
            <person name="Adam C."/>
            <person name="Daum C."/>
            <person name="Floudas D."/>
            <person name="Sun H."/>
            <person name="Yadav J.S."/>
            <person name="Pangilinan J."/>
            <person name="Larsson K.H."/>
            <person name="Matsuura K."/>
            <person name="Barry K."/>
            <person name="Labutti K."/>
            <person name="Kuo R."/>
            <person name="Ohm R.A."/>
            <person name="Bhattacharya S.S."/>
            <person name="Shirouzu T."/>
            <person name="Yoshinaga Y."/>
            <person name="Martin F.M."/>
            <person name="Grigoriev I.V."/>
            <person name="Hibbett D.S."/>
        </authorList>
    </citation>
    <scope>NUCLEOTIDE SEQUENCE [LARGE SCALE GENOMIC DNA]</scope>
    <source>
        <strain evidence="1 2">93-53</strain>
    </source>
</reference>
<dbReference type="AlphaFoldDB" id="A0A165D8D5"/>